<dbReference type="RefSeq" id="WP_114030140.1">
    <property type="nucleotide sequence ID" value="NZ_QOIL01000010.1"/>
</dbReference>
<evidence type="ECO:0000256" key="1">
    <source>
        <dbReference type="SAM" id="Phobius"/>
    </source>
</evidence>
<feature type="transmembrane region" description="Helical" evidence="1">
    <location>
        <begin position="21"/>
        <end position="41"/>
    </location>
</feature>
<comment type="caution">
    <text evidence="2">The sequence shown here is derived from an EMBL/GenBank/DDBJ whole genome shotgun (WGS) entry which is preliminary data.</text>
</comment>
<keyword evidence="1" id="KW-0472">Membrane</keyword>
<evidence type="ECO:0000313" key="3">
    <source>
        <dbReference type="Proteomes" id="UP000253094"/>
    </source>
</evidence>
<dbReference type="EMBL" id="QOIL01000010">
    <property type="protein sequence ID" value="RCG29631.1"/>
    <property type="molecule type" value="Genomic_DNA"/>
</dbReference>
<name>A0A367FH38_9ACTN</name>
<evidence type="ECO:0000313" key="2">
    <source>
        <dbReference type="EMBL" id="RCG29631.1"/>
    </source>
</evidence>
<dbReference type="OrthoDB" id="3542226at2"/>
<organism evidence="2 3">
    <name type="scientific">Sphaerisporangium album</name>
    <dbReference type="NCBI Taxonomy" id="509200"/>
    <lineage>
        <taxon>Bacteria</taxon>
        <taxon>Bacillati</taxon>
        <taxon>Actinomycetota</taxon>
        <taxon>Actinomycetes</taxon>
        <taxon>Streptosporangiales</taxon>
        <taxon>Streptosporangiaceae</taxon>
        <taxon>Sphaerisporangium</taxon>
    </lineage>
</organism>
<gene>
    <name evidence="2" type="ORF">DQ384_18750</name>
</gene>
<proteinExistence type="predicted"/>
<accession>A0A367FH38</accession>
<keyword evidence="1" id="KW-1133">Transmembrane helix</keyword>
<feature type="transmembrane region" description="Helical" evidence="1">
    <location>
        <begin position="107"/>
        <end position="126"/>
    </location>
</feature>
<protein>
    <submittedName>
        <fullName evidence="2">Uncharacterized protein</fullName>
    </submittedName>
</protein>
<reference evidence="2 3" key="1">
    <citation type="submission" date="2018-06" db="EMBL/GenBank/DDBJ databases">
        <title>Sphaerisporangium craniellae sp. nov., isolated from a marine sponge in the South China Sea.</title>
        <authorList>
            <person name="Li L."/>
        </authorList>
    </citation>
    <scope>NUCLEOTIDE SEQUENCE [LARGE SCALE GENOMIC DNA]</scope>
    <source>
        <strain evidence="2 3">CCTCC AA 208026</strain>
    </source>
</reference>
<dbReference type="AlphaFoldDB" id="A0A367FH38"/>
<sequence>MTKETVPSRFSRTRLGAATQAFGCGMVVVIALVWAVGGAFLDNYLVAQARSYCDAGWEPPHKLELLFFLPTRLLYFPVAAVVSGIASLLFNPLALWSPLGRWKTTRAIFSALAILVALTGPALLLLHDFATLGTLDGYPGDSGLCPPDNVPPWWPSWLPS</sequence>
<dbReference type="Proteomes" id="UP000253094">
    <property type="component" value="Unassembled WGS sequence"/>
</dbReference>
<keyword evidence="3" id="KW-1185">Reference proteome</keyword>
<feature type="transmembrane region" description="Helical" evidence="1">
    <location>
        <begin position="73"/>
        <end position="95"/>
    </location>
</feature>
<keyword evidence="1" id="KW-0812">Transmembrane</keyword>